<comment type="caution">
    <text evidence="2">The sequence shown here is derived from an EMBL/GenBank/DDBJ whole genome shotgun (WGS) entry which is preliminary data.</text>
</comment>
<feature type="chain" id="PRO_5044499420" evidence="1">
    <location>
        <begin position="20"/>
        <end position="511"/>
    </location>
</feature>
<dbReference type="Proteomes" id="UP000245412">
    <property type="component" value="Unassembled WGS sequence"/>
</dbReference>
<dbReference type="PROSITE" id="PS51257">
    <property type="entry name" value="PROKAR_LIPOPROTEIN"/>
    <property type="match status" value="1"/>
</dbReference>
<sequence>MKYRLGAVLLSAAIVTSLAGCQETPDEEIVRQKTDIEQAETVAQDEFENVKKQVAAPDEYKASLEDPTGSLKVTVDAPVTVPDVQGIKLMTVKARTYTQADMDAVYKTVMKETELWTRNYGSGLSGMTKSEIEEQIVSFKSIKERIASGDETIKQLYEGMDLDASIEECEAAYADAPETPQTEIVEPKIQYDEKAAEKYADKFVINPEPVDITDEDGQEAGEETKEEVNPNYFYANFNMGGRTYSVGVSNNLSDEYKWTYFDICCNDGTYQRPFSNAELQNAKPMEKSLDELKQEADTLMQELGFTDMAFSAGDIVLYENYSGVAGLDGRDGDGTPKKQGYMMYYTRMVDGIPVIYTPDEGTYSEMSADNQFSPVWAYEKISLIYDDDGLAAFWWGNPYEISESSNENVYLMPFSEIQKIFENMIINKYTSDDKEKSRTDMRITDVRLSYMRVREKDNLDEGKLIPVWDFFGSRDIYQDGGTEPYTEDQANMSFLTVNAMDGTIIERNRGY</sequence>
<accession>A0AB73T2U3</accession>
<proteinExistence type="predicted"/>
<gene>
    <name evidence="2" type="ORF">C7383_10716</name>
</gene>
<organism evidence="2 3">
    <name type="scientific">Murimonas intestini</name>
    <dbReference type="NCBI Taxonomy" id="1337051"/>
    <lineage>
        <taxon>Bacteria</taxon>
        <taxon>Bacillati</taxon>
        <taxon>Bacillota</taxon>
        <taxon>Clostridia</taxon>
        <taxon>Lachnospirales</taxon>
        <taxon>Lachnospiraceae</taxon>
        <taxon>Murimonas</taxon>
    </lineage>
</organism>
<keyword evidence="3" id="KW-1185">Reference proteome</keyword>
<feature type="signal peptide" evidence="1">
    <location>
        <begin position="1"/>
        <end position="19"/>
    </location>
</feature>
<dbReference type="InterPro" id="IPR046098">
    <property type="entry name" value="DUF6034"/>
</dbReference>
<dbReference type="Pfam" id="PF19499">
    <property type="entry name" value="DUF6034"/>
    <property type="match status" value="2"/>
</dbReference>
<dbReference type="EMBL" id="QGGY01000007">
    <property type="protein sequence ID" value="PWJ75011.1"/>
    <property type="molecule type" value="Genomic_DNA"/>
</dbReference>
<name>A0AB73T2U3_9FIRM</name>
<evidence type="ECO:0000256" key="1">
    <source>
        <dbReference type="SAM" id="SignalP"/>
    </source>
</evidence>
<dbReference type="RefSeq" id="WP_109626711.1">
    <property type="nucleotide sequence ID" value="NZ_JANKBI010000007.1"/>
</dbReference>
<protein>
    <submittedName>
        <fullName evidence="2">Uncharacterized protein</fullName>
    </submittedName>
</protein>
<reference evidence="2 3" key="1">
    <citation type="submission" date="2018-05" db="EMBL/GenBank/DDBJ databases">
        <authorList>
            <person name="Goeker M."/>
            <person name="Huntemann M."/>
            <person name="Clum A."/>
            <person name="Pillay M."/>
            <person name="Palaniappan K."/>
            <person name="Varghese N."/>
            <person name="Mikhailova N."/>
            <person name="Stamatis D."/>
            <person name="Reddy T."/>
            <person name="Daum C."/>
            <person name="Shapiro N."/>
            <person name="Ivanova N."/>
            <person name="Kyrpides N."/>
            <person name="Woyke T."/>
        </authorList>
    </citation>
    <scope>NUCLEOTIDE SEQUENCE [LARGE SCALE GENOMIC DNA]</scope>
    <source>
        <strain evidence="2 3">DSM 26524</strain>
    </source>
</reference>
<evidence type="ECO:0000313" key="2">
    <source>
        <dbReference type="EMBL" id="PWJ75011.1"/>
    </source>
</evidence>
<evidence type="ECO:0000313" key="3">
    <source>
        <dbReference type="Proteomes" id="UP000245412"/>
    </source>
</evidence>
<keyword evidence="1" id="KW-0732">Signal</keyword>
<dbReference type="AlphaFoldDB" id="A0AB73T2U3"/>